<comment type="caution">
    <text evidence="1">The sequence shown here is derived from an EMBL/GenBank/DDBJ whole genome shotgun (WGS) entry which is preliminary data.</text>
</comment>
<keyword evidence="2" id="KW-1185">Reference proteome</keyword>
<gene>
    <name evidence="1" type="ORF">H2198_006132</name>
</gene>
<protein>
    <submittedName>
        <fullName evidence="1">Uncharacterized protein</fullName>
    </submittedName>
</protein>
<accession>A0ACC3A3P1</accession>
<name>A0ACC3A3P1_9EURO</name>
<evidence type="ECO:0000313" key="1">
    <source>
        <dbReference type="EMBL" id="KAJ9654859.1"/>
    </source>
</evidence>
<evidence type="ECO:0000313" key="2">
    <source>
        <dbReference type="Proteomes" id="UP001172386"/>
    </source>
</evidence>
<dbReference type="Proteomes" id="UP001172386">
    <property type="component" value="Unassembled WGS sequence"/>
</dbReference>
<reference evidence="1" key="1">
    <citation type="submission" date="2022-10" db="EMBL/GenBank/DDBJ databases">
        <title>Culturing micro-colonial fungi from biological soil crusts in the Mojave desert and describing Neophaeococcomyces mojavensis, and introducing the new genera and species Taxawa tesnikishii.</title>
        <authorList>
            <person name="Kurbessoian T."/>
            <person name="Stajich J.E."/>
        </authorList>
    </citation>
    <scope>NUCLEOTIDE SEQUENCE</scope>
    <source>
        <strain evidence="1">JES_112</strain>
    </source>
</reference>
<organism evidence="1 2">
    <name type="scientific">Neophaeococcomyces mojaviensis</name>
    <dbReference type="NCBI Taxonomy" id="3383035"/>
    <lineage>
        <taxon>Eukaryota</taxon>
        <taxon>Fungi</taxon>
        <taxon>Dikarya</taxon>
        <taxon>Ascomycota</taxon>
        <taxon>Pezizomycotina</taxon>
        <taxon>Eurotiomycetes</taxon>
        <taxon>Chaetothyriomycetidae</taxon>
        <taxon>Chaetothyriales</taxon>
        <taxon>Chaetothyriales incertae sedis</taxon>
        <taxon>Neophaeococcomyces</taxon>
    </lineage>
</organism>
<dbReference type="EMBL" id="JAPDRQ010000110">
    <property type="protein sequence ID" value="KAJ9654859.1"/>
    <property type="molecule type" value="Genomic_DNA"/>
</dbReference>
<proteinExistence type="predicted"/>
<sequence>MSKRQNARSDSGRSRRNSKRVRLTVPELPQEILDIILSYTIDLPNQPHHGDHFENLTLDMFNNPFLHVNHYFRETVLNTIAYKCIWVEIRIHEKKHRELLEDLDRYVCELPKFWDSLVPQDRPTLTFELGRETLSIRTTREFVKSKKRLIFPYNFQSFIKIVAKLRPTYRDRVLHPGALRSLTIQCSGVTGKVRRVLDDEILSIVRMLRFIPNLRFADSSICTPEQLVAMSTDLCNVQTFHQDVKYIWETITRFEEAGMIEEARCISLYLSDKLRQDGAFALRRPETLVLLLGRPGWENDTLLQMRMSAVRVFFQIHHHAYEALSAFIERDSRWAVKQMVEYDLRWSQWQEQPRFTWFGLPDSDMAKVNYMVAVTSMRQPDFGLRDLVGDERRKRSWYYEAVNLFKHAIQSASCAMELDQSCDEYQQLRAALLVLGKALYNIEEAADLIPQKHNYTDVDNEARTIVGEPWRGRKWAHLEHELLYLPRAQALALRGFNGN</sequence>